<dbReference type="STRING" id="333673.A0A3M0KG47"/>
<dbReference type="AlphaFoldDB" id="A0A3M0KG47"/>
<proteinExistence type="predicted"/>
<dbReference type="GO" id="GO:0035613">
    <property type="term" value="F:RNA stem-loop binding"/>
    <property type="evidence" value="ECO:0007669"/>
    <property type="project" value="TreeGrafter"/>
</dbReference>
<dbReference type="Proteomes" id="UP000269221">
    <property type="component" value="Unassembled WGS sequence"/>
</dbReference>
<dbReference type="PANTHER" id="PTHR41694:SF3">
    <property type="entry name" value="RNA-DIRECTED DNA POLYMERASE-RELATED"/>
    <property type="match status" value="1"/>
</dbReference>
<dbReference type="GO" id="GO:0003964">
    <property type="term" value="F:RNA-directed DNA polymerase activity"/>
    <property type="evidence" value="ECO:0007669"/>
    <property type="project" value="UniProtKB-KW"/>
</dbReference>
<name>A0A3M0KG47_HIRRU</name>
<dbReference type="Pfam" id="PF00665">
    <property type="entry name" value="rve"/>
    <property type="match status" value="1"/>
</dbReference>
<dbReference type="EMBL" id="QRBI01000106">
    <property type="protein sequence ID" value="RMC12209.1"/>
    <property type="molecule type" value="Genomic_DNA"/>
</dbReference>
<dbReference type="GO" id="GO:0016787">
    <property type="term" value="F:hydrolase activity"/>
    <property type="evidence" value="ECO:0007669"/>
    <property type="project" value="UniProtKB-KW"/>
</dbReference>
<accession>A0A3M0KG47</accession>
<dbReference type="GO" id="GO:0015074">
    <property type="term" value="P:DNA integration"/>
    <property type="evidence" value="ECO:0007669"/>
    <property type="project" value="InterPro"/>
</dbReference>
<dbReference type="Gene3D" id="3.30.420.10">
    <property type="entry name" value="Ribonuclease H-like superfamily/Ribonuclease H"/>
    <property type="match status" value="1"/>
</dbReference>
<evidence type="ECO:0000313" key="8">
    <source>
        <dbReference type="EMBL" id="RMC12209.1"/>
    </source>
</evidence>
<evidence type="ECO:0000256" key="6">
    <source>
        <dbReference type="ARBA" id="ARBA00022918"/>
    </source>
</evidence>
<organism evidence="8 9">
    <name type="scientific">Hirundo rustica rustica</name>
    <dbReference type="NCBI Taxonomy" id="333673"/>
    <lineage>
        <taxon>Eukaryota</taxon>
        <taxon>Metazoa</taxon>
        <taxon>Chordata</taxon>
        <taxon>Craniata</taxon>
        <taxon>Vertebrata</taxon>
        <taxon>Euteleostomi</taxon>
        <taxon>Archelosauria</taxon>
        <taxon>Archosauria</taxon>
        <taxon>Dinosauria</taxon>
        <taxon>Saurischia</taxon>
        <taxon>Theropoda</taxon>
        <taxon>Coelurosauria</taxon>
        <taxon>Aves</taxon>
        <taxon>Neognathae</taxon>
        <taxon>Neoaves</taxon>
        <taxon>Telluraves</taxon>
        <taxon>Australaves</taxon>
        <taxon>Passeriformes</taxon>
        <taxon>Sylvioidea</taxon>
        <taxon>Hirundinidae</taxon>
        <taxon>Hirundo</taxon>
    </lineage>
</organism>
<reference evidence="8 9" key="1">
    <citation type="submission" date="2018-07" db="EMBL/GenBank/DDBJ databases">
        <title>A high quality draft genome assembly of the barn swallow (H. rustica rustica).</title>
        <authorList>
            <person name="Formenti G."/>
            <person name="Chiara M."/>
            <person name="Poveda L."/>
            <person name="Francoijs K.-J."/>
            <person name="Bonisoli-Alquati A."/>
            <person name="Canova L."/>
            <person name="Gianfranceschi L."/>
            <person name="Horner D.S."/>
            <person name="Saino N."/>
        </authorList>
    </citation>
    <scope>NUCLEOTIDE SEQUENCE [LARGE SCALE GENOMIC DNA]</scope>
    <source>
        <strain evidence="8">Chelidonia</strain>
        <tissue evidence="8">Blood</tissue>
    </source>
</reference>
<dbReference type="SUPFAM" id="SSF53098">
    <property type="entry name" value="Ribonuclease H-like"/>
    <property type="match status" value="1"/>
</dbReference>
<dbReference type="GO" id="GO:0004519">
    <property type="term" value="F:endonuclease activity"/>
    <property type="evidence" value="ECO:0007669"/>
    <property type="project" value="UniProtKB-KW"/>
</dbReference>
<evidence type="ECO:0000256" key="5">
    <source>
        <dbReference type="ARBA" id="ARBA00022801"/>
    </source>
</evidence>
<dbReference type="PROSITE" id="PS50994">
    <property type="entry name" value="INTEGRASE"/>
    <property type="match status" value="1"/>
</dbReference>
<gene>
    <name evidence="8" type="ORF">DUI87_09720</name>
</gene>
<sequence>MPPYKLRPETWRGSKLPQVGRLSVPGVPNASYKLTSGTLAGVNPRGLKSLQIWQTDVTQTAKFGRLKYVHVSVDTFSSAMWASAHTREKSCEVIAHQRQAFAVLGTSYTVKTDNGPAYTSQKILEYAGHLQGVFVLTCNRKGRIWPTGNLQTMTGPKVIKWMNLRVMTQMEKMRVTQITCSKGVLPLPSCHKLEP</sequence>
<evidence type="ECO:0000256" key="2">
    <source>
        <dbReference type="ARBA" id="ARBA00022695"/>
    </source>
</evidence>
<evidence type="ECO:0000256" key="4">
    <source>
        <dbReference type="ARBA" id="ARBA00022759"/>
    </source>
</evidence>
<keyword evidence="2" id="KW-0548">Nucleotidyltransferase</keyword>
<dbReference type="InterPro" id="IPR036397">
    <property type="entry name" value="RNaseH_sf"/>
</dbReference>
<dbReference type="InterPro" id="IPR012337">
    <property type="entry name" value="RNaseH-like_sf"/>
</dbReference>
<dbReference type="InterPro" id="IPR001584">
    <property type="entry name" value="Integrase_cat-core"/>
</dbReference>
<evidence type="ECO:0000313" key="9">
    <source>
        <dbReference type="Proteomes" id="UP000269221"/>
    </source>
</evidence>
<evidence type="ECO:0000256" key="3">
    <source>
        <dbReference type="ARBA" id="ARBA00022722"/>
    </source>
</evidence>
<protein>
    <recommendedName>
        <fullName evidence="7">Integrase catalytic domain-containing protein</fullName>
    </recommendedName>
</protein>
<dbReference type="PANTHER" id="PTHR41694">
    <property type="entry name" value="ENDOGENOUS RETROVIRUS GROUP K MEMBER POL PROTEIN"/>
    <property type="match status" value="1"/>
</dbReference>
<keyword evidence="1" id="KW-0808">Transferase</keyword>
<keyword evidence="4" id="KW-0255">Endonuclease</keyword>
<evidence type="ECO:0000256" key="1">
    <source>
        <dbReference type="ARBA" id="ARBA00022679"/>
    </source>
</evidence>
<dbReference type="OrthoDB" id="9222882at2759"/>
<keyword evidence="9" id="KW-1185">Reference proteome</keyword>
<comment type="caution">
    <text evidence="8">The sequence shown here is derived from an EMBL/GenBank/DDBJ whole genome shotgun (WGS) entry which is preliminary data.</text>
</comment>
<evidence type="ECO:0000259" key="7">
    <source>
        <dbReference type="PROSITE" id="PS50994"/>
    </source>
</evidence>
<keyword evidence="5" id="KW-0378">Hydrolase</keyword>
<feature type="domain" description="Integrase catalytic" evidence="7">
    <location>
        <begin position="40"/>
        <end position="126"/>
    </location>
</feature>
<keyword evidence="6" id="KW-0695">RNA-directed DNA polymerase</keyword>
<keyword evidence="3" id="KW-0540">Nuclease</keyword>